<dbReference type="PANTHER" id="PTHR13720">
    <property type="entry name" value="WD-40 REPEAT PROTEIN"/>
    <property type="match status" value="1"/>
</dbReference>
<dbReference type="Proteomes" id="UP000239649">
    <property type="component" value="Unassembled WGS sequence"/>
</dbReference>
<dbReference type="SMART" id="SM00320">
    <property type="entry name" value="WD40"/>
    <property type="match status" value="14"/>
</dbReference>
<protein>
    <submittedName>
        <fullName evidence="6">WD repeat-containing 90</fullName>
    </submittedName>
</protein>
<evidence type="ECO:0000313" key="7">
    <source>
        <dbReference type="Proteomes" id="UP000239649"/>
    </source>
</evidence>
<dbReference type="STRING" id="554055.A0A2P6VBH5"/>
<name>A0A2P6VBH5_9CHLO</name>
<dbReference type="PANTHER" id="PTHR13720:SF24">
    <property type="entry name" value="WD REPEAT-CONTAINING PROTEIN 90"/>
    <property type="match status" value="1"/>
</dbReference>
<accession>A0A2P6VBH5</accession>
<dbReference type="InterPro" id="IPR050630">
    <property type="entry name" value="WD_repeat_EMAP"/>
</dbReference>
<dbReference type="Pfam" id="PF05018">
    <property type="entry name" value="CFA20_dom"/>
    <property type="match status" value="1"/>
</dbReference>
<reference evidence="6 7" key="1">
    <citation type="journal article" date="2018" name="Plant J.">
        <title>Genome sequences of Chlorella sorokiniana UTEX 1602 and Micractinium conductrix SAG 241.80: implications to maltose excretion by a green alga.</title>
        <authorList>
            <person name="Arriola M.B."/>
            <person name="Velmurugan N."/>
            <person name="Zhang Y."/>
            <person name="Plunkett M.H."/>
            <person name="Hondzo H."/>
            <person name="Barney B.M."/>
        </authorList>
    </citation>
    <scope>NUCLEOTIDE SEQUENCE [LARGE SCALE GENOMIC DNA]</scope>
    <source>
        <strain evidence="6 7">SAG 241.80</strain>
    </source>
</reference>
<dbReference type="InterPro" id="IPR001680">
    <property type="entry name" value="WD40_rpt"/>
</dbReference>
<evidence type="ECO:0000256" key="1">
    <source>
        <dbReference type="ARBA" id="ARBA00022574"/>
    </source>
</evidence>
<dbReference type="InterPro" id="IPR015943">
    <property type="entry name" value="WD40/YVTN_repeat-like_dom_sf"/>
</dbReference>
<dbReference type="SUPFAM" id="SSF101898">
    <property type="entry name" value="NHL repeat"/>
    <property type="match status" value="1"/>
</dbReference>
<sequence>MPGRKHAAGGVLDMFKACGVDAWPRGDFARVGDSSVAVDRAIGRPVVRLAGAVPAANSLRLPRTQEASLAAPHRFLYIQLRLEPGQAYALHADLQAGDRSYRRLTVSSLEAGGPAARSRRAGALHVFLPAAHDAWTLLAIDLEAVSAAAGGGGYRPSSSSRGGSGRGGTGHACLRALHLCANMTVRGAFTSDAKYDWHSLPPDLAFSAAFDVSQAHVLWLPAEPHGGVYVAAPRPRPASPHAALPQRPPSPPRRPRRPAAPAEEAPPSLALQPEPIAQLHRVATFSGARPRLLLWAPAGCAADGSAHPEELAFAAGSLVVAMQPIAGEPGQPPLRHRLLRGHSAAVHALALSADGGRLASAEEGAGAALRLWDFRRGCCVARVPGHAGGVTCLDLSPDSALLASAGVDAQGRQELVCWDVSACWAGCEGGARELARHATAYDVQALRLLPWDPERLVACGSNSIRLYRLKDSQLRGLSVSMDGVAAARRPYSCGTLAAPGSASVGDVFTTLAFEPALPERPLGPRRLLAGTASGALYTVSLEARAVEGVQAAHAGALHALAVHAGFCATGSADGLLRLWGSDLQEAYMEAGHEGAVTGLALSPDGLRLAVGCASGALSLLDISTQRYTTLLRSHTAGVHALSLLGQAPGREHEARQYVTGGADGTVRVWSGADHSQLLELCAPGEAVLSLACHPGKAEVACGFSGGALRVLDAAGATLVAESRQHTGAVAQLAYARHGRLLLSLGEDGCVCAYDVQRAYMPTSFLLAGFPLHATAMAVGTDGRLLATAALSLRAGSSSPGARPAGADACTMRSVLVLHDTLSLQPVLQVQLACSGRVAAVHLTPDGRHVLALTSDGRLLGYSCADGATVLDVPRCLPSPCLAAALDATGAFLVAGTAGGQLKVFALHALHQLPVSHGIASTGEGPPPAPAIIRSLPCQELCAGGSAVMAAAFLSGHQLVTTGAAGERRSSKNAPFWERKPPPLEASLLITATPGERCTEVVRRESRLRITSPRKGGSSGRQQPRSAEWVDGEVEGDRVPAYRPQQQLRLLPPVAAVQRVCGFTSGAGYAWLPAPEGEPQRLLYAAGNVLLAEEFGAAGRQTHLARLPRDITAAAATAAGGLAAAAVQPAGGKGSTADVHLLQLGRGEGGTAVQTVLTHHSYAVQSLAFSPDGAWLASLSSLPDGVGSSLALWSVEEPAELAAGVQLPCMVAALAWARHPAGGVPTFYSAGSDGLTQWQLESEALTSSAVHLPAVLRGVPLTALACAEEEEEEEEAACSKCSSDGTSATANGGASGTVYVGDSSGRVWQLEVDAGQDVRRCQQLAEVQGRQGVSCLAAAAPAQLAVGTAGGALLLLAEEGWSGQEAAWRPLRGEQLDGAVVGLSLQAGGSGATATAATACGTLWRTAPGSAAPEVLLCGQQGNLSSWHFAPGLAWKGGAPTAAIASPAGVAVWQLDEAGSWGRSPLVEFSQAPDATHACLADDASMCAAAYSDGSICVYDVPGARMRWRAAGAAAQGGLAALAVVQRLRGCKVMAAYRSGALYLFDGASGQVAHRTLQFAVRQESGRRCPSNFPLTGVALCPTDSALFALCGRRDLLVVKAAWTKTPAVDPLARLSFGAPDGETAAHLDCEALEEAPSSRGGGGGDPTFAAPAVHAAFSRTHPGHLYVTNPASPGQVLLYDYTSREVVKTLVAPVAAGSDGAITALALHPSEALLAVGTTAGSLLLLRLESEAWAELAAHGEGGAVAGLAFSADGKQLYSAAASACATFVWEVEA</sequence>
<evidence type="ECO:0000313" key="6">
    <source>
        <dbReference type="EMBL" id="PSC71428.1"/>
    </source>
</evidence>
<dbReference type="OrthoDB" id="6252103at2759"/>
<organism evidence="6 7">
    <name type="scientific">Micractinium conductrix</name>
    <dbReference type="NCBI Taxonomy" id="554055"/>
    <lineage>
        <taxon>Eukaryota</taxon>
        <taxon>Viridiplantae</taxon>
        <taxon>Chlorophyta</taxon>
        <taxon>core chlorophytes</taxon>
        <taxon>Trebouxiophyceae</taxon>
        <taxon>Chlorellales</taxon>
        <taxon>Chlorellaceae</taxon>
        <taxon>Chlorella clade</taxon>
        <taxon>Micractinium</taxon>
    </lineage>
</organism>
<feature type="compositionally biased region" description="Low complexity" evidence="4">
    <location>
        <begin position="259"/>
        <end position="271"/>
    </location>
</feature>
<dbReference type="InterPro" id="IPR007714">
    <property type="entry name" value="CFA20_dom"/>
</dbReference>
<gene>
    <name evidence="6" type="ORF">C2E20_5396</name>
</gene>
<dbReference type="Pfam" id="PF00400">
    <property type="entry name" value="WD40"/>
    <property type="match status" value="5"/>
</dbReference>
<proteinExistence type="predicted"/>
<keyword evidence="2" id="KW-0677">Repeat</keyword>
<feature type="repeat" description="WD" evidence="3">
    <location>
        <begin position="589"/>
        <end position="630"/>
    </location>
</feature>
<evidence type="ECO:0000256" key="4">
    <source>
        <dbReference type="SAM" id="MobiDB-lite"/>
    </source>
</evidence>
<evidence type="ECO:0000259" key="5">
    <source>
        <dbReference type="Pfam" id="PF05018"/>
    </source>
</evidence>
<feature type="region of interest" description="Disordered" evidence="4">
    <location>
        <begin position="1005"/>
        <end position="1031"/>
    </location>
</feature>
<evidence type="ECO:0000256" key="2">
    <source>
        <dbReference type="ARBA" id="ARBA00022737"/>
    </source>
</evidence>
<keyword evidence="1 3" id="KW-0853">WD repeat</keyword>
<dbReference type="EMBL" id="LHPF02000015">
    <property type="protein sequence ID" value="PSC71428.1"/>
    <property type="molecule type" value="Genomic_DNA"/>
</dbReference>
<evidence type="ECO:0000256" key="3">
    <source>
        <dbReference type="PROSITE-ProRule" id="PRU00221"/>
    </source>
</evidence>
<dbReference type="Gene3D" id="2.130.10.10">
    <property type="entry name" value="YVTN repeat-like/Quinoprotein amine dehydrogenase"/>
    <property type="match status" value="6"/>
</dbReference>
<comment type="caution">
    <text evidence="6">The sequence shown here is derived from an EMBL/GenBank/DDBJ whole genome shotgun (WGS) entry which is preliminary data.</text>
</comment>
<dbReference type="PROSITE" id="PS50082">
    <property type="entry name" value="WD_REPEATS_2"/>
    <property type="match status" value="1"/>
</dbReference>
<feature type="region of interest" description="Disordered" evidence="4">
    <location>
        <begin position="231"/>
        <end position="271"/>
    </location>
</feature>
<keyword evidence="7" id="KW-1185">Reference proteome</keyword>
<dbReference type="SUPFAM" id="SSF50978">
    <property type="entry name" value="WD40 repeat-like"/>
    <property type="match status" value="3"/>
</dbReference>
<feature type="domain" description="CFA20" evidence="5">
    <location>
        <begin position="7"/>
        <end position="206"/>
    </location>
</feature>
<dbReference type="InterPro" id="IPR036322">
    <property type="entry name" value="WD40_repeat_dom_sf"/>
</dbReference>